<accession>A0A9P4JZA2</accession>
<gene>
    <name evidence="2" type="ORF">CC78DRAFT_586203</name>
</gene>
<feature type="compositionally biased region" description="Polar residues" evidence="1">
    <location>
        <begin position="192"/>
        <end position="218"/>
    </location>
</feature>
<dbReference type="EMBL" id="ML986717">
    <property type="protein sequence ID" value="KAF2259216.1"/>
    <property type="molecule type" value="Genomic_DNA"/>
</dbReference>
<reference evidence="3" key="1">
    <citation type="journal article" date="2020" name="Stud. Mycol.">
        <title>101 Dothideomycetes genomes: A test case for predicting lifestyles and emergence of pathogens.</title>
        <authorList>
            <person name="Haridas S."/>
            <person name="Albert R."/>
            <person name="Binder M."/>
            <person name="Bloem J."/>
            <person name="LaButti K."/>
            <person name="Salamov A."/>
            <person name="Andreopoulos B."/>
            <person name="Baker S."/>
            <person name="Barry K."/>
            <person name="Bills G."/>
            <person name="Bluhm B."/>
            <person name="Cannon C."/>
            <person name="Castanera R."/>
            <person name="Culley D."/>
            <person name="Daum C."/>
            <person name="Ezra D."/>
            <person name="Gonzalez J."/>
            <person name="Henrissat B."/>
            <person name="Kuo A."/>
            <person name="Liang C."/>
            <person name="Lipzen A."/>
            <person name="Lutzoni F."/>
            <person name="Magnuson J."/>
            <person name="Mondo S."/>
            <person name="Nolan M."/>
            <person name="Ohm R."/>
            <person name="Pangilinan J."/>
            <person name="Park H.-J."/>
            <person name="Ramirez L."/>
            <person name="Alfaro M."/>
            <person name="Sun H."/>
            <person name="Tritt A."/>
            <person name="Yoshinaga Y."/>
            <person name="Zwiers L.-H."/>
            <person name="Turgeon B."/>
            <person name="Goodwin S."/>
            <person name="Spatafora J."/>
            <person name="Crous P."/>
            <person name="Grigoriev I."/>
        </authorList>
    </citation>
    <scope>NUCLEOTIDE SEQUENCE [LARGE SCALE GENOMIC DNA]</scope>
    <source>
        <strain evidence="3">CBS 304.66</strain>
    </source>
</reference>
<feature type="region of interest" description="Disordered" evidence="1">
    <location>
        <begin position="150"/>
        <end position="218"/>
    </location>
</feature>
<name>A0A9P4JZA2_9PLEO</name>
<evidence type="ECO:0000313" key="3">
    <source>
        <dbReference type="Proteomes" id="UP000800093"/>
    </source>
</evidence>
<evidence type="ECO:0000313" key="2">
    <source>
        <dbReference type="EMBL" id="KAF2259216.1"/>
    </source>
</evidence>
<feature type="compositionally biased region" description="Basic and acidic residues" evidence="1">
    <location>
        <begin position="177"/>
        <end position="191"/>
    </location>
</feature>
<comment type="caution">
    <text evidence="2">The sequence shown here is derived from an EMBL/GenBank/DDBJ whole genome shotgun (WGS) entry which is preliminary data.</text>
</comment>
<dbReference type="AlphaFoldDB" id="A0A9P4JZA2"/>
<evidence type="ECO:0000256" key="1">
    <source>
        <dbReference type="SAM" id="MobiDB-lite"/>
    </source>
</evidence>
<organism evidence="2 3">
    <name type="scientific">Lojkania enalia</name>
    <dbReference type="NCBI Taxonomy" id="147567"/>
    <lineage>
        <taxon>Eukaryota</taxon>
        <taxon>Fungi</taxon>
        <taxon>Dikarya</taxon>
        <taxon>Ascomycota</taxon>
        <taxon>Pezizomycotina</taxon>
        <taxon>Dothideomycetes</taxon>
        <taxon>Pleosporomycetidae</taxon>
        <taxon>Pleosporales</taxon>
        <taxon>Pleosporales incertae sedis</taxon>
        <taxon>Lojkania</taxon>
    </lineage>
</organism>
<proteinExistence type="predicted"/>
<protein>
    <submittedName>
        <fullName evidence="2">Uncharacterized protein</fullName>
    </submittedName>
</protein>
<sequence length="243" mass="26967">MLPRPSTQTVNDCVLEDAGLLEYLIEMKILATNMNDNDADETYDKESKATIIFDLLPFCPNTVRALPEATRGSDSTIGKSHPTSCVNECGAHDNLGRLNRGTPATKIGVLRDLEYITMERSKLIQQLNDLNTKENSLLSTLLRMEKVSPSLPHPALRSENSRPRSIRSRQSFTGETIPKDTFREKYDELSRTHSVSRPASAPTESRVTSLRSTPSTFKGTLLGNKTNEYLATSDSVHPMPTSI</sequence>
<keyword evidence="3" id="KW-1185">Reference proteome</keyword>
<dbReference type="Proteomes" id="UP000800093">
    <property type="component" value="Unassembled WGS sequence"/>
</dbReference>